<dbReference type="STRING" id="286115.A0A507DGX2"/>
<dbReference type="InterPro" id="IPR009071">
    <property type="entry name" value="HMG_box_dom"/>
</dbReference>
<evidence type="ECO:0000313" key="7">
    <source>
        <dbReference type="Proteomes" id="UP000317494"/>
    </source>
</evidence>
<organism evidence="6 7">
    <name type="scientific">Synchytrium endobioticum</name>
    <dbReference type="NCBI Taxonomy" id="286115"/>
    <lineage>
        <taxon>Eukaryota</taxon>
        <taxon>Fungi</taxon>
        <taxon>Fungi incertae sedis</taxon>
        <taxon>Chytridiomycota</taxon>
        <taxon>Chytridiomycota incertae sedis</taxon>
        <taxon>Chytridiomycetes</taxon>
        <taxon>Synchytriales</taxon>
        <taxon>Synchytriaceae</taxon>
        <taxon>Synchytrium</taxon>
    </lineage>
</organism>
<dbReference type="PROSITE" id="PS50118">
    <property type="entry name" value="HMG_BOX_2"/>
    <property type="match status" value="1"/>
</dbReference>
<sequence length="385" mass="42590">MQYIPTSPALMASPDGNTQFASTGNQKLTLTLSSNEYLSMLSDEFDALKPHAAPAEPIYSIPYQQDSASFGMECLGKLSLKTQGPLYPTPHLDLLYDNEVFPYMAYPGDSVSAQSDMLHSLTYSSQEIDGYASMFPALLPMFMTPAMGAGNMEYSTAWNPSYHQPFDASSTATCSPLESPYLESRSLGDVASLDPNLAGLQFSAELSSIVADLMGESSPTTLESPIQAPNSGQDNNNHLSFGAFSTSPKTISIPSAAAPTTRKTKSEHLGKIPRPPNSFILYRRDKHEQILRVHDGIALTNLSKIISKMWQEEDVAVKEYYTRLAQLEKERHLAMYPQYKYEPRRSKDIKRRKLRGPGSNPPIRGKVERGLRFFDPLAPSADIRD</sequence>
<dbReference type="EMBL" id="QEAN01000060">
    <property type="protein sequence ID" value="TPX50939.1"/>
    <property type="molecule type" value="Genomic_DNA"/>
</dbReference>
<dbReference type="GO" id="GO:0000978">
    <property type="term" value="F:RNA polymerase II cis-regulatory region sequence-specific DNA binding"/>
    <property type="evidence" value="ECO:0007669"/>
    <property type="project" value="TreeGrafter"/>
</dbReference>
<keyword evidence="1 3" id="KW-0238">DNA-binding</keyword>
<keyword evidence="2 3" id="KW-0539">Nucleus</keyword>
<dbReference type="VEuPathDB" id="FungiDB:SeMB42_g02064"/>
<reference evidence="6 7" key="1">
    <citation type="journal article" date="2019" name="Sci. Rep.">
        <title>Comparative genomics of chytrid fungi reveal insights into the obligate biotrophic and pathogenic lifestyle of Synchytrium endobioticum.</title>
        <authorList>
            <person name="van de Vossenberg B.T.L.H."/>
            <person name="Warris S."/>
            <person name="Nguyen H.D.T."/>
            <person name="van Gent-Pelzer M.P.E."/>
            <person name="Joly D.L."/>
            <person name="van de Geest H.C."/>
            <person name="Bonants P.J.M."/>
            <person name="Smith D.S."/>
            <person name="Levesque C.A."/>
            <person name="van der Lee T.A.J."/>
        </authorList>
    </citation>
    <scope>NUCLEOTIDE SEQUENCE [LARGE SCALE GENOMIC DNA]</scope>
    <source>
        <strain evidence="6 7">MB42</strain>
    </source>
</reference>
<feature type="compositionally biased region" description="Polar residues" evidence="4">
    <location>
        <begin position="218"/>
        <end position="253"/>
    </location>
</feature>
<gene>
    <name evidence="6" type="ORF">SeMB42_g02064</name>
</gene>
<evidence type="ECO:0000313" key="6">
    <source>
        <dbReference type="EMBL" id="TPX50939.1"/>
    </source>
</evidence>
<dbReference type="SMART" id="SM00398">
    <property type="entry name" value="HMG"/>
    <property type="match status" value="1"/>
</dbReference>
<dbReference type="GO" id="GO:0000981">
    <property type="term" value="F:DNA-binding transcription factor activity, RNA polymerase II-specific"/>
    <property type="evidence" value="ECO:0007669"/>
    <property type="project" value="TreeGrafter"/>
</dbReference>
<name>A0A507DGX2_9FUNG</name>
<feature type="region of interest" description="Disordered" evidence="4">
    <location>
        <begin position="218"/>
        <end position="272"/>
    </location>
</feature>
<dbReference type="AlphaFoldDB" id="A0A507DGX2"/>
<dbReference type="GO" id="GO:0005634">
    <property type="term" value="C:nucleus"/>
    <property type="evidence" value="ECO:0007669"/>
    <property type="project" value="UniProtKB-UniRule"/>
</dbReference>
<dbReference type="CDD" id="cd01389">
    <property type="entry name" value="HMG-box_ROX1-like"/>
    <property type="match status" value="1"/>
</dbReference>
<dbReference type="InterPro" id="IPR036910">
    <property type="entry name" value="HMG_box_dom_sf"/>
</dbReference>
<dbReference type="Gene3D" id="1.10.30.10">
    <property type="entry name" value="High mobility group box domain"/>
    <property type="match status" value="1"/>
</dbReference>
<evidence type="ECO:0000256" key="2">
    <source>
        <dbReference type="ARBA" id="ARBA00023242"/>
    </source>
</evidence>
<comment type="caution">
    <text evidence="6">The sequence shown here is derived from an EMBL/GenBank/DDBJ whole genome shotgun (WGS) entry which is preliminary data.</text>
</comment>
<dbReference type="PANTHER" id="PTHR45789">
    <property type="entry name" value="FI18025P1"/>
    <property type="match status" value="1"/>
</dbReference>
<dbReference type="Proteomes" id="UP000317494">
    <property type="component" value="Unassembled WGS sequence"/>
</dbReference>
<proteinExistence type="predicted"/>
<dbReference type="InterPro" id="IPR051356">
    <property type="entry name" value="SOX/SOX-like_TF"/>
</dbReference>
<evidence type="ECO:0000256" key="1">
    <source>
        <dbReference type="ARBA" id="ARBA00023125"/>
    </source>
</evidence>
<feature type="domain" description="HMG box" evidence="5">
    <location>
        <begin position="272"/>
        <end position="340"/>
    </location>
</feature>
<protein>
    <recommendedName>
        <fullName evidence="5">HMG box domain-containing protein</fullName>
    </recommendedName>
</protein>
<feature type="DNA-binding region" description="HMG box" evidence="3">
    <location>
        <begin position="272"/>
        <end position="340"/>
    </location>
</feature>
<accession>A0A507DGX2</accession>
<feature type="region of interest" description="Disordered" evidence="4">
    <location>
        <begin position="345"/>
        <end position="367"/>
    </location>
</feature>
<dbReference type="Pfam" id="PF00505">
    <property type="entry name" value="HMG_box"/>
    <property type="match status" value="1"/>
</dbReference>
<dbReference type="PANTHER" id="PTHR45789:SF2">
    <property type="entry name" value="FI18025P1"/>
    <property type="match status" value="1"/>
</dbReference>
<evidence type="ECO:0000256" key="4">
    <source>
        <dbReference type="SAM" id="MobiDB-lite"/>
    </source>
</evidence>
<keyword evidence="7" id="KW-1185">Reference proteome</keyword>
<dbReference type="SUPFAM" id="SSF47095">
    <property type="entry name" value="HMG-box"/>
    <property type="match status" value="1"/>
</dbReference>
<evidence type="ECO:0000256" key="3">
    <source>
        <dbReference type="PROSITE-ProRule" id="PRU00267"/>
    </source>
</evidence>
<evidence type="ECO:0000259" key="5">
    <source>
        <dbReference type="PROSITE" id="PS50118"/>
    </source>
</evidence>